<dbReference type="STRING" id="45610.AOC03_05540"/>
<sequence>MSDQELTFDDGVFVFETVMRVRNAEIDVSQYLTLESMTALLAEARARFLYSKGIQAKSADHQGLMVDHLQLAIISQVRAREELLFEVGIEQLSDNDGQLAIKVTRMYDGSLVAKARKHFINYDYRLNKISTITSCIQEALSPQPFEI</sequence>
<proteinExistence type="predicted"/>
<dbReference type="OrthoDB" id="333038at2"/>
<dbReference type="Gene3D" id="3.10.129.10">
    <property type="entry name" value="Hotdog Thioesterase"/>
    <property type="match status" value="1"/>
</dbReference>
<accession>A0A0M4TCG3</accession>
<organism evidence="1 2">
    <name type="scientific">Psychrobacter urativorans</name>
    <dbReference type="NCBI Taxonomy" id="45610"/>
    <lineage>
        <taxon>Bacteria</taxon>
        <taxon>Pseudomonadati</taxon>
        <taxon>Pseudomonadota</taxon>
        <taxon>Gammaproteobacteria</taxon>
        <taxon>Moraxellales</taxon>
        <taxon>Moraxellaceae</taxon>
        <taxon>Psychrobacter</taxon>
    </lineage>
</organism>
<name>A0A0M4TCG3_9GAMM</name>
<dbReference type="AlphaFoldDB" id="A0A0M4TCG3"/>
<dbReference type="RefSeq" id="WP_062534072.1">
    <property type="nucleotide sequence ID" value="NZ_CP012678.1"/>
</dbReference>
<gene>
    <name evidence="1" type="ORF">AOC03_05540</name>
</gene>
<dbReference type="KEGG" id="pur:AOC03_05540"/>
<evidence type="ECO:0000313" key="1">
    <source>
        <dbReference type="EMBL" id="ALF59582.1"/>
    </source>
</evidence>
<keyword evidence="2" id="KW-1185">Reference proteome</keyword>
<evidence type="ECO:0000313" key="2">
    <source>
        <dbReference type="Proteomes" id="UP000059847"/>
    </source>
</evidence>
<reference evidence="1 2" key="1">
    <citation type="submission" date="2015-09" db="EMBL/GenBank/DDBJ databases">
        <title>Complete genome of Psychrobacter urativorans R10.10B.</title>
        <authorList>
            <person name="See-Too W.S."/>
            <person name="Chan K.G."/>
        </authorList>
    </citation>
    <scope>NUCLEOTIDE SEQUENCE [LARGE SCALE GENOMIC DNA]</scope>
    <source>
        <strain evidence="1 2">R10.10B</strain>
    </source>
</reference>
<dbReference type="EMBL" id="CP012678">
    <property type="protein sequence ID" value="ALF59582.1"/>
    <property type="molecule type" value="Genomic_DNA"/>
</dbReference>
<dbReference type="SUPFAM" id="SSF54637">
    <property type="entry name" value="Thioesterase/thiol ester dehydrase-isomerase"/>
    <property type="match status" value="1"/>
</dbReference>
<dbReference type="InterPro" id="IPR029069">
    <property type="entry name" value="HotDog_dom_sf"/>
</dbReference>
<dbReference type="Proteomes" id="UP000059847">
    <property type="component" value="Chromosome"/>
</dbReference>
<protein>
    <submittedName>
        <fullName evidence="1">Thioesterase</fullName>
    </submittedName>
</protein>